<dbReference type="HOGENOM" id="CLU_1527484_0_0_1"/>
<reference evidence="2" key="2">
    <citation type="submission" date="2018-05" db="EMBL/GenBank/DDBJ databases">
        <title>OgluRS3 (Oryza glumaepatula Reference Sequence Version 3).</title>
        <authorList>
            <person name="Zhang J."/>
            <person name="Kudrna D."/>
            <person name="Lee S."/>
            <person name="Talag J."/>
            <person name="Welchert J."/>
            <person name="Wing R.A."/>
        </authorList>
    </citation>
    <scope>NUCLEOTIDE SEQUENCE [LARGE SCALE GENOMIC DNA]</scope>
</reference>
<feature type="compositionally biased region" description="Basic and acidic residues" evidence="1">
    <location>
        <begin position="17"/>
        <end position="34"/>
    </location>
</feature>
<dbReference type="STRING" id="40148.A0A0E0BL52"/>
<name>A0A0E0BL52_9ORYZ</name>
<dbReference type="Proteomes" id="UP000026961">
    <property type="component" value="Chromosome 11"/>
</dbReference>
<keyword evidence="3" id="KW-1185">Reference proteome</keyword>
<organism evidence="2">
    <name type="scientific">Oryza glumipatula</name>
    <dbReference type="NCBI Taxonomy" id="40148"/>
    <lineage>
        <taxon>Eukaryota</taxon>
        <taxon>Viridiplantae</taxon>
        <taxon>Streptophyta</taxon>
        <taxon>Embryophyta</taxon>
        <taxon>Tracheophyta</taxon>
        <taxon>Spermatophyta</taxon>
        <taxon>Magnoliopsida</taxon>
        <taxon>Liliopsida</taxon>
        <taxon>Poales</taxon>
        <taxon>Poaceae</taxon>
        <taxon>BOP clade</taxon>
        <taxon>Oryzoideae</taxon>
        <taxon>Oryzeae</taxon>
        <taxon>Oryzinae</taxon>
        <taxon>Oryza</taxon>
    </lineage>
</organism>
<dbReference type="Gramene" id="OGLUM11G19030.1">
    <property type="protein sequence ID" value="OGLUM11G19030.1"/>
    <property type="gene ID" value="OGLUM11G19030"/>
</dbReference>
<dbReference type="PANTHER" id="PTHR35166:SF11">
    <property type="entry name" value="OS05G0151550 PROTEIN"/>
    <property type="match status" value="1"/>
</dbReference>
<feature type="region of interest" description="Disordered" evidence="1">
    <location>
        <begin position="1"/>
        <end position="41"/>
    </location>
</feature>
<sequence length="181" mass="20083">MAGGDEEGSRSPNRRVVTGDRSKAAPAPAKEKTKTKTTTSAMVPLPLAEVKWILAQKREPYTNPDDIEGFRSSSNPNDNDGFPEELKASCRDSIRRSNILRKVADDHFFEYQSKVRAAMESDGCFMVDADYFERRARGRAKANEAWAKLLDGLPLSDSDSDADEEDDEDMALLAAMGLEFD</sequence>
<dbReference type="AlphaFoldDB" id="A0A0E0BL52"/>
<reference evidence="2" key="1">
    <citation type="submission" date="2015-04" db="UniProtKB">
        <authorList>
            <consortium name="EnsemblPlants"/>
        </authorList>
    </citation>
    <scope>IDENTIFICATION</scope>
</reference>
<dbReference type="PANTHER" id="PTHR35166">
    <property type="entry name" value="OS05G0193700 PROTEIN-RELATED"/>
    <property type="match status" value="1"/>
</dbReference>
<dbReference type="EnsemblPlants" id="OGLUM11G19030.1">
    <property type="protein sequence ID" value="OGLUM11G19030.1"/>
    <property type="gene ID" value="OGLUM11G19030"/>
</dbReference>
<feature type="region of interest" description="Disordered" evidence="1">
    <location>
        <begin position="61"/>
        <end position="86"/>
    </location>
</feature>
<proteinExistence type="predicted"/>
<protein>
    <submittedName>
        <fullName evidence="2">Uncharacterized protein</fullName>
    </submittedName>
</protein>
<evidence type="ECO:0000313" key="3">
    <source>
        <dbReference type="Proteomes" id="UP000026961"/>
    </source>
</evidence>
<accession>A0A0E0BL52</accession>
<evidence type="ECO:0000313" key="2">
    <source>
        <dbReference type="EnsemblPlants" id="OGLUM11G19030.1"/>
    </source>
</evidence>
<evidence type="ECO:0000256" key="1">
    <source>
        <dbReference type="SAM" id="MobiDB-lite"/>
    </source>
</evidence>